<reference evidence="6 7" key="1">
    <citation type="submission" date="2024-05" db="EMBL/GenBank/DDBJ databases">
        <title>Genetic variation in Jamaican populations of the coffee berry borer (Hypothenemus hampei).</title>
        <authorList>
            <person name="Errbii M."/>
            <person name="Myrie A."/>
        </authorList>
    </citation>
    <scope>NUCLEOTIDE SEQUENCE [LARGE SCALE GENOMIC DNA]</scope>
    <source>
        <strain evidence="6">JA-Hopewell-2020-01-JO</strain>
        <tissue evidence="6">Whole body</tissue>
    </source>
</reference>
<dbReference type="Pfam" id="PF00536">
    <property type="entry name" value="SAM_1"/>
    <property type="match status" value="1"/>
</dbReference>
<feature type="region of interest" description="Disordered" evidence="4">
    <location>
        <begin position="513"/>
        <end position="593"/>
    </location>
</feature>
<feature type="compositionally biased region" description="Low complexity" evidence="4">
    <location>
        <begin position="549"/>
        <end position="562"/>
    </location>
</feature>
<dbReference type="InterPro" id="IPR001660">
    <property type="entry name" value="SAM"/>
</dbReference>
<evidence type="ECO:0000256" key="4">
    <source>
        <dbReference type="SAM" id="MobiDB-lite"/>
    </source>
</evidence>
<comment type="caution">
    <text evidence="6">The sequence shown here is derived from an EMBL/GenBank/DDBJ whole genome shotgun (WGS) entry which is preliminary data.</text>
</comment>
<dbReference type="Pfam" id="PF22985">
    <property type="entry name" value="KH_BICC1"/>
    <property type="match status" value="2"/>
</dbReference>
<dbReference type="Proteomes" id="UP001566132">
    <property type="component" value="Unassembled WGS sequence"/>
</dbReference>
<organism evidence="6 7">
    <name type="scientific">Hypothenemus hampei</name>
    <name type="common">Coffee berry borer</name>
    <dbReference type="NCBI Taxonomy" id="57062"/>
    <lineage>
        <taxon>Eukaryota</taxon>
        <taxon>Metazoa</taxon>
        <taxon>Ecdysozoa</taxon>
        <taxon>Arthropoda</taxon>
        <taxon>Hexapoda</taxon>
        <taxon>Insecta</taxon>
        <taxon>Pterygota</taxon>
        <taxon>Neoptera</taxon>
        <taxon>Endopterygota</taxon>
        <taxon>Coleoptera</taxon>
        <taxon>Polyphaga</taxon>
        <taxon>Cucujiformia</taxon>
        <taxon>Curculionidae</taxon>
        <taxon>Scolytinae</taxon>
        <taxon>Hypothenemus</taxon>
    </lineage>
</organism>
<accession>A0ABD1EP84</accession>
<dbReference type="Gene3D" id="3.30.310.270">
    <property type="match status" value="2"/>
</dbReference>
<dbReference type="SMART" id="SM00454">
    <property type="entry name" value="SAM"/>
    <property type="match status" value="1"/>
</dbReference>
<dbReference type="SMART" id="SM00322">
    <property type="entry name" value="KH"/>
    <property type="match status" value="3"/>
</dbReference>
<dbReference type="AlphaFoldDB" id="A0ABD1EP84"/>
<dbReference type="PANTHER" id="PTHR10627">
    <property type="entry name" value="SCP160"/>
    <property type="match status" value="1"/>
</dbReference>
<dbReference type="InterPro" id="IPR047549">
    <property type="entry name" value="BICC1_KH-I_rpt1"/>
</dbReference>
<dbReference type="PANTHER" id="PTHR10627:SF69">
    <property type="entry name" value="PROTEIN BICAUDAL C"/>
    <property type="match status" value="1"/>
</dbReference>
<dbReference type="InterPro" id="IPR036612">
    <property type="entry name" value="KH_dom_type_1_sf"/>
</dbReference>
<keyword evidence="7" id="KW-1185">Reference proteome</keyword>
<dbReference type="CDD" id="cd22421">
    <property type="entry name" value="KH-I_BICC1_rpt2"/>
    <property type="match status" value="1"/>
</dbReference>
<keyword evidence="2" id="KW-0677">Repeat</keyword>
<evidence type="ECO:0000313" key="7">
    <source>
        <dbReference type="Proteomes" id="UP001566132"/>
    </source>
</evidence>
<evidence type="ECO:0000313" key="6">
    <source>
        <dbReference type="EMBL" id="KAL1497280.1"/>
    </source>
</evidence>
<name>A0ABD1EP84_HYPHA</name>
<dbReference type="SUPFAM" id="SSF54791">
    <property type="entry name" value="Eukaryotic type KH-domain (KH-domain type I)"/>
    <property type="match status" value="2"/>
</dbReference>
<dbReference type="PROSITE" id="PS50105">
    <property type="entry name" value="SAM_DOMAIN"/>
    <property type="match status" value="1"/>
</dbReference>
<dbReference type="GO" id="GO:0003723">
    <property type="term" value="F:RNA binding"/>
    <property type="evidence" value="ECO:0007669"/>
    <property type="project" value="UniProtKB-UniRule"/>
</dbReference>
<dbReference type="Pfam" id="PF00013">
    <property type="entry name" value="KH_1"/>
    <property type="match status" value="2"/>
</dbReference>
<evidence type="ECO:0000256" key="1">
    <source>
        <dbReference type="ARBA" id="ARBA00007662"/>
    </source>
</evidence>
<dbReference type="InterPro" id="IPR004088">
    <property type="entry name" value="KH_dom_type_1"/>
</dbReference>
<protein>
    <recommendedName>
        <fullName evidence="5">SAM domain-containing protein</fullName>
    </recommendedName>
</protein>
<sequence>MATNFLSISEPAQIAKNSDTMSEISESGTTTSGWASRWDSREDLRDLVTKLGLNDISELYQERFRVDRFKLEKMLIGDNDAFVPADVFFAKIMEDLDTIITWPNKLKIGAKSKKDPHVRIAGRPQDVQSAKDRILAVLNTRSNRVTMKMDVSYTDHSHIIGKGGLTIKRVMEETKCHVHFPDSNRSNSSEKSNQVSISGDINCVELARARVRELIPLIFGFELPIMSNNVDANSPYIIKIQEQYKVQVMFKTRPKLHATLVLVKGVEWEVWQVKQATHLLMEYICDNLANEISVQMSMEISPHHHSIVMGKNHVNLKAIMQYTKCQIMVPDAQDPNIPNLKKSNVIITGNIHNVYKARQLLMGSLPLSIIFDLPDDADENNVKLEKIGKIQNMCDVSINIRQKANKTTRACVIKGIERHASNIYKARNLILGIEEPSITAVIPLSYHRLTNNNTFSPIQINEPQSSTSVNPPPLSSPLVSTTWYYPSPNTNLTQQQTCPSFVGLSQQHQFFPQNFNFPGAQHLQSTSGHHQIQVKTSQLEQTRTPDKGNINSYSSSLSSPNNRTAQKHNSVSPNCNESYGDSPNHSPYKRCSENQPREFSAVLSEMNTPGEFHGPTFQKTPTFSPGSMCAYEIESKRLNALRAIRMKPHAGNLRVPHNSWSGYGVSYTSPGGFFTDKPSGLVDNGDVFKSNSPSRQGEVSNTVTTANASANMNTSDLLDQTPSYLWNRVSSNRTWEDLASMLTVMKLDHYIPLFKQHEIDLTVFGTLTDQDLIEIGITAFGARRRILLAISELNMRNAPFSVAPGAERTSGSTPSKSPVW</sequence>
<comment type="similarity">
    <text evidence="1">Belongs to the BicC family.</text>
</comment>
<feature type="compositionally biased region" description="Polar residues" evidence="4">
    <location>
        <begin position="809"/>
        <end position="820"/>
    </location>
</feature>
<evidence type="ECO:0000256" key="3">
    <source>
        <dbReference type="PROSITE-ProRule" id="PRU00117"/>
    </source>
</evidence>
<gene>
    <name evidence="6" type="ORF">ABEB36_008272</name>
</gene>
<keyword evidence="3" id="KW-0694">RNA-binding</keyword>
<dbReference type="GO" id="GO:0010468">
    <property type="term" value="P:regulation of gene expression"/>
    <property type="evidence" value="ECO:0007669"/>
    <property type="project" value="UniProtKB-ARBA"/>
</dbReference>
<dbReference type="Gene3D" id="1.10.150.50">
    <property type="entry name" value="Transcription Factor, Ets-1"/>
    <property type="match status" value="1"/>
</dbReference>
<evidence type="ECO:0000259" key="5">
    <source>
        <dbReference type="PROSITE" id="PS50105"/>
    </source>
</evidence>
<feature type="region of interest" description="Disordered" evidence="4">
    <location>
        <begin position="801"/>
        <end position="820"/>
    </location>
</feature>
<dbReference type="InterPro" id="IPR004087">
    <property type="entry name" value="KH_dom"/>
</dbReference>
<feature type="compositionally biased region" description="Polar residues" evidence="4">
    <location>
        <begin position="563"/>
        <end position="585"/>
    </location>
</feature>
<dbReference type="SUPFAM" id="SSF47769">
    <property type="entry name" value="SAM/Pointed domain"/>
    <property type="match status" value="1"/>
</dbReference>
<feature type="domain" description="SAM" evidence="5">
    <location>
        <begin position="733"/>
        <end position="796"/>
    </location>
</feature>
<dbReference type="PROSITE" id="PS50084">
    <property type="entry name" value="KH_TYPE_1"/>
    <property type="match status" value="2"/>
</dbReference>
<dbReference type="Pfam" id="PF24234">
    <property type="entry name" value="KH_BICC1_1st"/>
    <property type="match status" value="1"/>
</dbReference>
<dbReference type="InterPro" id="IPR013761">
    <property type="entry name" value="SAM/pointed_sf"/>
</dbReference>
<proteinExistence type="inferred from homology"/>
<dbReference type="EMBL" id="JBDJPC010000006">
    <property type="protein sequence ID" value="KAL1497280.1"/>
    <property type="molecule type" value="Genomic_DNA"/>
</dbReference>
<dbReference type="InterPro" id="IPR047554">
    <property type="entry name" value="BICC1_KH-I_rpt2"/>
</dbReference>
<dbReference type="InterPro" id="IPR054727">
    <property type="entry name" value="BICC1_KH"/>
</dbReference>
<evidence type="ECO:0000256" key="2">
    <source>
        <dbReference type="ARBA" id="ARBA00022737"/>
    </source>
</evidence>
<feature type="compositionally biased region" description="Polar residues" evidence="4">
    <location>
        <begin position="522"/>
        <end position="542"/>
    </location>
</feature>